<evidence type="ECO:0000313" key="1">
    <source>
        <dbReference type="EMBL" id="QFU77121.1"/>
    </source>
</evidence>
<protein>
    <submittedName>
        <fullName evidence="1">DUF3187 family protein</fullName>
    </submittedName>
</protein>
<accession>A0A5P9NMS2</accession>
<reference evidence="1 2" key="1">
    <citation type="submission" date="2019-02" db="EMBL/GenBank/DDBJ databases">
        <authorList>
            <person name="Li S.-H."/>
        </authorList>
    </citation>
    <scope>NUCLEOTIDE SEQUENCE [LARGE SCALE GENOMIC DNA]</scope>
    <source>
        <strain evidence="1 2">IMCC14385</strain>
    </source>
</reference>
<organism evidence="1 2">
    <name type="scientific">Halioglobus maricola</name>
    <dbReference type="NCBI Taxonomy" id="2601894"/>
    <lineage>
        <taxon>Bacteria</taxon>
        <taxon>Pseudomonadati</taxon>
        <taxon>Pseudomonadota</taxon>
        <taxon>Gammaproteobacteria</taxon>
        <taxon>Cellvibrionales</taxon>
        <taxon>Halieaceae</taxon>
        <taxon>Halioglobus</taxon>
    </lineage>
</organism>
<proteinExistence type="predicted"/>
<dbReference type="OrthoDB" id="7059736at2"/>
<gene>
    <name evidence="1" type="ORF">EY643_16475</name>
</gene>
<dbReference type="KEGG" id="halc:EY643_16475"/>
<dbReference type="SUPFAM" id="SSF103515">
    <property type="entry name" value="Autotransporter"/>
    <property type="match status" value="1"/>
</dbReference>
<evidence type="ECO:0000313" key="2">
    <source>
        <dbReference type="Proteomes" id="UP000326287"/>
    </source>
</evidence>
<dbReference type="EMBL" id="CP036422">
    <property type="protein sequence ID" value="QFU77121.1"/>
    <property type="molecule type" value="Genomic_DNA"/>
</dbReference>
<dbReference type="InterPro" id="IPR036709">
    <property type="entry name" value="Autotransporte_beta_dom_sf"/>
</dbReference>
<dbReference type="InterPro" id="IPR021523">
    <property type="entry name" value="DUF3187"/>
</dbReference>
<sequence>MAQYARRAVIPAVRGRADAHPGWAGVRVAVRRLVALVLATAALPAASQDNEPLYAKNLSPVSGLFGLPSQRFAGTGPAGALDFSLHTSVANNYINEARGDEQVNLDGETLRLALELRYAIADNWDLQLEVPWLDHSGGNLDSLIDNWHDLWGMSDGGRSAVDQDLLDFSYAGPSAEFGFDDDASGIGDTSLSLTWQFARDEIFAASVSAGYKFGTGNENDFLGSGEDDAYLVARFSGDHRNDEIPLRWHGQLGYLYAGESDLLGAAQEQDLWFAGLSMDWVLSERWSLIGQIDAHAAPMSSEVTALGDEAVMLTAGARWRFSPGWAVDLSIVEDIQVETAPDVIFQGSLRYRP</sequence>
<dbReference type="Pfam" id="PF11383">
    <property type="entry name" value="DUF3187"/>
    <property type="match status" value="1"/>
</dbReference>
<name>A0A5P9NMS2_9GAMM</name>
<keyword evidence="2" id="KW-1185">Reference proteome</keyword>
<dbReference type="AlphaFoldDB" id="A0A5P9NMS2"/>
<dbReference type="Proteomes" id="UP000326287">
    <property type="component" value="Chromosome"/>
</dbReference>